<dbReference type="InterPro" id="IPR007781">
    <property type="entry name" value="NAGLU"/>
</dbReference>
<dbReference type="Pfam" id="PF05089">
    <property type="entry name" value="NAGLU"/>
    <property type="match status" value="1"/>
</dbReference>
<dbReference type="OMA" id="GKACFIV"/>
<evidence type="ECO:0000259" key="6">
    <source>
        <dbReference type="Pfam" id="PF12972"/>
    </source>
</evidence>
<reference evidence="7" key="1">
    <citation type="submission" date="2022-11" db="UniProtKB">
        <authorList>
            <consortium name="EnsemblMetazoa"/>
        </authorList>
    </citation>
    <scope>IDENTIFICATION</scope>
</reference>
<evidence type="ECO:0008006" key="9">
    <source>
        <dbReference type="Google" id="ProtNLM"/>
    </source>
</evidence>
<feature type="region of interest" description="Disordered" evidence="2">
    <location>
        <begin position="778"/>
        <end position="798"/>
    </location>
</feature>
<feature type="signal peptide" evidence="3">
    <location>
        <begin position="1"/>
        <end position="19"/>
    </location>
</feature>
<dbReference type="Pfam" id="PF12971">
    <property type="entry name" value="NAGLU_N"/>
    <property type="match status" value="1"/>
</dbReference>
<dbReference type="InterPro" id="IPR029018">
    <property type="entry name" value="Hex-like_dom2"/>
</dbReference>
<keyword evidence="3" id="KW-0732">Signal</keyword>
<feature type="domain" description="Alpha-N-acetylglucosaminidase C-terminal" evidence="6">
    <location>
        <begin position="484"/>
        <end position="768"/>
    </location>
</feature>
<keyword evidence="1" id="KW-0378">Hydrolase</keyword>
<dbReference type="InterPro" id="IPR024732">
    <property type="entry name" value="NAGLU_C"/>
</dbReference>
<protein>
    <recommendedName>
        <fullName evidence="9">Alpha-N-acetylglucosaminidase</fullName>
    </recommendedName>
</protein>
<dbReference type="SUPFAM" id="SSF51445">
    <property type="entry name" value="(Trans)glycosidases"/>
    <property type="match status" value="1"/>
</dbReference>
<proteinExistence type="predicted"/>
<dbReference type="PANTHER" id="PTHR12872">
    <property type="entry name" value="ALPHA-N-ACETYLGLUCOSAMINIDASE"/>
    <property type="match status" value="1"/>
</dbReference>
<dbReference type="InterPro" id="IPR017853">
    <property type="entry name" value="GH"/>
</dbReference>
<dbReference type="RefSeq" id="XP_038066600.1">
    <property type="nucleotide sequence ID" value="XM_038210672.1"/>
</dbReference>
<dbReference type="Pfam" id="PF12972">
    <property type="entry name" value="NAGLU_C"/>
    <property type="match status" value="1"/>
</dbReference>
<dbReference type="OrthoDB" id="64736at2759"/>
<dbReference type="AlphaFoldDB" id="A0A914ARB8"/>
<feature type="domain" description="Alpha-N-acetylglucosaminidase N-terminal" evidence="5">
    <location>
        <begin position="42"/>
        <end position="124"/>
    </location>
</feature>
<organism evidence="7 8">
    <name type="scientific">Patiria miniata</name>
    <name type="common">Bat star</name>
    <name type="synonym">Asterina miniata</name>
    <dbReference type="NCBI Taxonomy" id="46514"/>
    <lineage>
        <taxon>Eukaryota</taxon>
        <taxon>Metazoa</taxon>
        <taxon>Echinodermata</taxon>
        <taxon>Eleutherozoa</taxon>
        <taxon>Asterozoa</taxon>
        <taxon>Asteroidea</taxon>
        <taxon>Valvatacea</taxon>
        <taxon>Valvatida</taxon>
        <taxon>Asterinidae</taxon>
        <taxon>Patiria</taxon>
    </lineage>
</organism>
<dbReference type="Proteomes" id="UP000887568">
    <property type="component" value="Unplaced"/>
</dbReference>
<evidence type="ECO:0000259" key="4">
    <source>
        <dbReference type="Pfam" id="PF05089"/>
    </source>
</evidence>
<dbReference type="InterPro" id="IPR024733">
    <property type="entry name" value="NAGLU_tim-barrel"/>
</dbReference>
<feature type="domain" description="Alpha-N-acetylglucosaminidase tim-barrel" evidence="4">
    <location>
        <begin position="139"/>
        <end position="474"/>
    </location>
</feature>
<feature type="chain" id="PRO_5036768541" description="Alpha-N-acetylglucosaminidase" evidence="3">
    <location>
        <begin position="20"/>
        <end position="798"/>
    </location>
</feature>
<keyword evidence="8" id="KW-1185">Reference proteome</keyword>
<dbReference type="PANTHER" id="PTHR12872:SF1">
    <property type="entry name" value="ALPHA-N-ACETYLGLUCOSAMINIDASE"/>
    <property type="match status" value="1"/>
</dbReference>
<dbReference type="InterPro" id="IPR024240">
    <property type="entry name" value="NAGLU_N"/>
</dbReference>
<dbReference type="GO" id="GO:0016787">
    <property type="term" value="F:hydrolase activity"/>
    <property type="evidence" value="ECO:0007669"/>
    <property type="project" value="UniProtKB-KW"/>
</dbReference>
<evidence type="ECO:0000256" key="3">
    <source>
        <dbReference type="SAM" id="SignalP"/>
    </source>
</evidence>
<sequence>MKLTPCAIALFLTVFAVWGQAPSGADRLAAIRTKTPAPVQAQAVQDLIQRLIPARAEAFHVVVNVDIGPLNADTFQIESDGVRVNITGTTGVAAAWGFYHYLNKYCSCHVSWAGDQLDVPEQLPKVQPALKITSPNRFRYYQNVCTVSYSSVWWNWTRWEREIDWMAMNGINLPLASTAQEAIWQKVYLKMGFTQKDLDTHFAGPAFLAWARMGNIHGWGGPLTQTWHANQLQLQHQILKRMRDLGMTPVLPAFAGHVPKSIKSVFPHALVTPQPAWSNFGMDPEYCCDYLLDPTDALFTTIGKAFVEALIEEFNGTDHMYSGDTFNEMTPKQGDIEYLASASEAVYNGIAAADPNGIWLMQGWLFLDAFWTPYRVRAYIQGVPQWTMIVLDLASAERPQYSRFHSFYGQYFIWCMLGNFGGNHGLYGKLDAVNEGLTAAYDFVNTTIVGTGLTMEGINQNDVMYAFMNDLTWRSQKVASIPQWISNYTLARYGPSRSSKEVLQAWEILQETVYNCKDNHGNGNHGPIVRLPQPSGIKPNIWYDWTQVAKAWNLMNEATKATPTSRTAVCSANYRGTFPIGLDSRNQFLYLCRYDLIDVSRQVLQDLSYHMYLNVSAAYGRRSLEDVSNNLVNLMTLMLRLDNLLSTDSRWLLGNWLEAAKAIGTTPEEKKWLEYNARNQITLWGPKGEIRDYANKHWAGLVGRFYLERWSLFTTMIEQAIMDHQPLNETHFRETCFQGIESPWTHSNDKFPTTPKGDTVSFSIELYQNYRPYFAPGEGDGKKAGSKELLSHSSEMYK</sequence>
<evidence type="ECO:0000256" key="1">
    <source>
        <dbReference type="ARBA" id="ARBA00022801"/>
    </source>
</evidence>
<dbReference type="GeneID" id="119736657"/>
<evidence type="ECO:0000256" key="2">
    <source>
        <dbReference type="SAM" id="MobiDB-lite"/>
    </source>
</evidence>
<evidence type="ECO:0000259" key="5">
    <source>
        <dbReference type="Pfam" id="PF12971"/>
    </source>
</evidence>
<dbReference type="Gene3D" id="1.20.120.670">
    <property type="entry name" value="N-acetyl-b-d-glucoasminidase"/>
    <property type="match status" value="1"/>
</dbReference>
<dbReference type="Gene3D" id="3.30.379.10">
    <property type="entry name" value="Chitobiase/beta-hexosaminidase domain 2-like"/>
    <property type="match status" value="1"/>
</dbReference>
<evidence type="ECO:0000313" key="8">
    <source>
        <dbReference type="Proteomes" id="UP000887568"/>
    </source>
</evidence>
<dbReference type="EnsemblMetazoa" id="XM_038210672.1">
    <property type="protein sequence ID" value="XP_038066600.1"/>
    <property type="gene ID" value="LOC119736657"/>
</dbReference>
<accession>A0A914ARB8</accession>
<evidence type="ECO:0000313" key="7">
    <source>
        <dbReference type="EnsemblMetazoa" id="XP_038066600.1"/>
    </source>
</evidence>
<dbReference type="Gene3D" id="3.20.20.80">
    <property type="entry name" value="Glycosidases"/>
    <property type="match status" value="1"/>
</dbReference>
<feature type="compositionally biased region" description="Basic and acidic residues" evidence="2">
    <location>
        <begin position="779"/>
        <end position="798"/>
    </location>
</feature>
<name>A0A914ARB8_PATMI</name>